<keyword evidence="16" id="KW-1185">Reference proteome</keyword>
<keyword evidence="12" id="KW-0812">Transmembrane</keyword>
<comment type="subcellular location">
    <subcellularLocation>
        <location evidence="2">Cell membrane</location>
        <topology evidence="2">Multi-pass membrane protein</topology>
    </subcellularLocation>
</comment>
<dbReference type="Gene3D" id="1.10.287.130">
    <property type="match status" value="1"/>
</dbReference>
<feature type="domain" description="Histidine kinase" evidence="13">
    <location>
        <begin position="263"/>
        <end position="481"/>
    </location>
</feature>
<dbReference type="SUPFAM" id="SSF158472">
    <property type="entry name" value="HAMP domain-like"/>
    <property type="match status" value="1"/>
</dbReference>
<dbReference type="PANTHER" id="PTHR44936">
    <property type="entry name" value="SENSOR PROTEIN CREC"/>
    <property type="match status" value="1"/>
</dbReference>
<dbReference type="GO" id="GO:0005886">
    <property type="term" value="C:plasma membrane"/>
    <property type="evidence" value="ECO:0007669"/>
    <property type="project" value="UniProtKB-SubCell"/>
</dbReference>
<dbReference type="GO" id="GO:0005524">
    <property type="term" value="F:ATP binding"/>
    <property type="evidence" value="ECO:0007669"/>
    <property type="project" value="UniProtKB-KW"/>
</dbReference>
<feature type="transmembrane region" description="Helical" evidence="12">
    <location>
        <begin position="28"/>
        <end position="55"/>
    </location>
</feature>
<comment type="catalytic activity">
    <reaction evidence="1">
        <text>ATP + protein L-histidine = ADP + protein N-phospho-L-histidine.</text>
        <dbReference type="EC" id="2.7.13.3"/>
    </reaction>
</comment>
<evidence type="ECO:0000256" key="10">
    <source>
        <dbReference type="ARBA" id="ARBA00023012"/>
    </source>
</evidence>
<dbReference type="InterPro" id="IPR050980">
    <property type="entry name" value="2C_sensor_his_kinase"/>
</dbReference>
<dbReference type="InterPro" id="IPR036890">
    <property type="entry name" value="HATPase_C_sf"/>
</dbReference>
<dbReference type="EC" id="2.7.13.3" evidence="3"/>
<dbReference type="InterPro" id="IPR003594">
    <property type="entry name" value="HATPase_dom"/>
</dbReference>
<keyword evidence="6" id="KW-0808">Transferase</keyword>
<keyword evidence="8 15" id="KW-0418">Kinase</keyword>
<organism evidence="15 16">
    <name type="scientific">Saccharibacillus brassicae</name>
    <dbReference type="NCBI Taxonomy" id="2583377"/>
    <lineage>
        <taxon>Bacteria</taxon>
        <taxon>Bacillati</taxon>
        <taxon>Bacillota</taxon>
        <taxon>Bacilli</taxon>
        <taxon>Bacillales</taxon>
        <taxon>Paenibacillaceae</taxon>
        <taxon>Saccharibacillus</taxon>
    </lineage>
</organism>
<dbReference type="KEGG" id="saca:FFV09_00200"/>
<dbReference type="RefSeq" id="WP_141445803.1">
    <property type="nucleotide sequence ID" value="NZ_CP041217.1"/>
</dbReference>
<feature type="transmembrane region" description="Helical" evidence="12">
    <location>
        <begin position="179"/>
        <end position="201"/>
    </location>
</feature>
<evidence type="ECO:0000256" key="9">
    <source>
        <dbReference type="ARBA" id="ARBA00022840"/>
    </source>
</evidence>
<evidence type="ECO:0000313" key="16">
    <source>
        <dbReference type="Proteomes" id="UP000316968"/>
    </source>
</evidence>
<evidence type="ECO:0000259" key="14">
    <source>
        <dbReference type="PROSITE" id="PS50885"/>
    </source>
</evidence>
<dbReference type="CDD" id="cd06225">
    <property type="entry name" value="HAMP"/>
    <property type="match status" value="1"/>
</dbReference>
<reference evidence="15 16" key="1">
    <citation type="submission" date="2019-06" db="EMBL/GenBank/DDBJ databases">
        <title>Saccharibacillus brassicae sp. nov., an endophytic bacterium isolated from Chinese cabbage seeds (Brassica pekinensis).</title>
        <authorList>
            <person name="Jiang L."/>
            <person name="Lee J."/>
            <person name="Kim S.W."/>
        </authorList>
    </citation>
    <scope>NUCLEOTIDE SEQUENCE [LARGE SCALE GENOMIC DNA]</scope>
    <source>
        <strain evidence="16">KCTC 43072 / ATSA2</strain>
    </source>
</reference>
<evidence type="ECO:0000256" key="7">
    <source>
        <dbReference type="ARBA" id="ARBA00022741"/>
    </source>
</evidence>
<evidence type="ECO:0000256" key="12">
    <source>
        <dbReference type="SAM" id="Phobius"/>
    </source>
</evidence>
<dbReference type="SMART" id="SM00304">
    <property type="entry name" value="HAMP"/>
    <property type="match status" value="1"/>
</dbReference>
<dbReference type="PRINTS" id="PR00344">
    <property type="entry name" value="BCTRLSENSOR"/>
</dbReference>
<keyword evidence="10" id="KW-0902">Two-component regulatory system</keyword>
<keyword evidence="12" id="KW-1133">Transmembrane helix</keyword>
<accession>A0A4Y6UQS8</accession>
<dbReference type="SUPFAM" id="SSF55874">
    <property type="entry name" value="ATPase domain of HSP90 chaperone/DNA topoisomerase II/histidine kinase"/>
    <property type="match status" value="1"/>
</dbReference>
<dbReference type="Pfam" id="PF02518">
    <property type="entry name" value="HATPase_c"/>
    <property type="match status" value="1"/>
</dbReference>
<dbReference type="Proteomes" id="UP000316968">
    <property type="component" value="Chromosome"/>
</dbReference>
<keyword evidence="9" id="KW-0067">ATP-binding</keyword>
<dbReference type="PROSITE" id="PS50109">
    <property type="entry name" value="HIS_KIN"/>
    <property type="match status" value="1"/>
</dbReference>
<dbReference type="SUPFAM" id="SSF47384">
    <property type="entry name" value="Homodimeric domain of signal transducing histidine kinase"/>
    <property type="match status" value="1"/>
</dbReference>
<dbReference type="Gene3D" id="3.30.565.10">
    <property type="entry name" value="Histidine kinase-like ATPase, C-terminal domain"/>
    <property type="match status" value="1"/>
</dbReference>
<dbReference type="EMBL" id="CP041217">
    <property type="protein sequence ID" value="QDH19414.1"/>
    <property type="molecule type" value="Genomic_DNA"/>
</dbReference>
<evidence type="ECO:0000256" key="2">
    <source>
        <dbReference type="ARBA" id="ARBA00004651"/>
    </source>
</evidence>
<evidence type="ECO:0000256" key="4">
    <source>
        <dbReference type="ARBA" id="ARBA00022475"/>
    </source>
</evidence>
<evidence type="ECO:0000256" key="8">
    <source>
        <dbReference type="ARBA" id="ARBA00022777"/>
    </source>
</evidence>
<dbReference type="InterPro" id="IPR003660">
    <property type="entry name" value="HAMP_dom"/>
</dbReference>
<proteinExistence type="predicted"/>
<dbReference type="SMART" id="SM00388">
    <property type="entry name" value="HisKA"/>
    <property type="match status" value="1"/>
</dbReference>
<dbReference type="InterPro" id="IPR004358">
    <property type="entry name" value="Sig_transdc_His_kin-like_C"/>
</dbReference>
<evidence type="ECO:0000256" key="1">
    <source>
        <dbReference type="ARBA" id="ARBA00000085"/>
    </source>
</evidence>
<dbReference type="Gene3D" id="6.10.340.10">
    <property type="match status" value="1"/>
</dbReference>
<keyword evidence="7" id="KW-0547">Nucleotide-binding</keyword>
<dbReference type="InterPro" id="IPR003661">
    <property type="entry name" value="HisK_dim/P_dom"/>
</dbReference>
<dbReference type="InterPro" id="IPR005467">
    <property type="entry name" value="His_kinase_dom"/>
</dbReference>
<gene>
    <name evidence="15" type="ORF">FFV09_00200</name>
</gene>
<dbReference type="PANTHER" id="PTHR44936:SF10">
    <property type="entry name" value="SENSOR PROTEIN RSTB"/>
    <property type="match status" value="1"/>
</dbReference>
<dbReference type="PROSITE" id="PS50885">
    <property type="entry name" value="HAMP"/>
    <property type="match status" value="1"/>
</dbReference>
<dbReference type="CDD" id="cd00082">
    <property type="entry name" value="HisKA"/>
    <property type="match status" value="1"/>
</dbReference>
<dbReference type="OrthoDB" id="9813151at2"/>
<evidence type="ECO:0000256" key="5">
    <source>
        <dbReference type="ARBA" id="ARBA00022553"/>
    </source>
</evidence>
<evidence type="ECO:0000256" key="3">
    <source>
        <dbReference type="ARBA" id="ARBA00012438"/>
    </source>
</evidence>
<feature type="domain" description="HAMP" evidence="14">
    <location>
        <begin position="202"/>
        <end position="255"/>
    </location>
</feature>
<keyword evidence="5" id="KW-0597">Phosphoprotein</keyword>
<dbReference type="SMART" id="SM00387">
    <property type="entry name" value="HATPase_c"/>
    <property type="match status" value="1"/>
</dbReference>
<dbReference type="InterPro" id="IPR036097">
    <property type="entry name" value="HisK_dim/P_sf"/>
</dbReference>
<protein>
    <recommendedName>
        <fullName evidence="3">histidine kinase</fullName>
        <ecNumber evidence="3">2.7.13.3</ecNumber>
    </recommendedName>
</protein>
<evidence type="ECO:0000256" key="11">
    <source>
        <dbReference type="ARBA" id="ARBA00023136"/>
    </source>
</evidence>
<evidence type="ECO:0000313" key="15">
    <source>
        <dbReference type="EMBL" id="QDH19414.1"/>
    </source>
</evidence>
<sequence>MDSRISKFFKAPKRRQDRGTRKRRGTSILTYWTLRYFLILFAALSIVIGVALYGIRETALDNRYRTAGMLGQEVADRVNNRDGTLTIPGNLNEILDDRMALFNMNLDVCLLVADPEGNALFTRPQMTEAQIQQKLDPRPRSGEPEYQLIRTPIMENGQEIGGVYISQFRKTPVYSSNELILFVVVFVALALSGWLTIYLLARKLSRPIRRVAESARQIRNGRYDVDLDIETGERELGELVDSFRGMAGRLRQLEEWRELSLAGVTHELKTPVTSIKGLVMAVRDDVVTGEEAKEFLDIALQESGRMERMVADLLDYNAFSSGNVAVRRDRLDLKLLVSEIVYQWRLPHESDSIEIDYDFPREMVYTTGDALRIQQIVVNLLNNGMQAAHPDRPLHLHVAIREADGRIGVEITDNGAGIDEQDRDYVFERYFRSEQKKRVTRGLGLGLTYSRLLARAQGGELKLQGSGPSGTTFALELPRQP</sequence>
<dbReference type="GO" id="GO:0000155">
    <property type="term" value="F:phosphorelay sensor kinase activity"/>
    <property type="evidence" value="ECO:0007669"/>
    <property type="project" value="InterPro"/>
</dbReference>
<keyword evidence="11 12" id="KW-0472">Membrane</keyword>
<dbReference type="AlphaFoldDB" id="A0A4Y6UQS8"/>
<evidence type="ECO:0000259" key="13">
    <source>
        <dbReference type="PROSITE" id="PS50109"/>
    </source>
</evidence>
<keyword evidence="4" id="KW-1003">Cell membrane</keyword>
<dbReference type="Pfam" id="PF00672">
    <property type="entry name" value="HAMP"/>
    <property type="match status" value="1"/>
</dbReference>
<name>A0A4Y6UQS8_SACBS</name>
<dbReference type="CDD" id="cd00075">
    <property type="entry name" value="HATPase"/>
    <property type="match status" value="1"/>
</dbReference>
<dbReference type="Pfam" id="PF00512">
    <property type="entry name" value="HisKA"/>
    <property type="match status" value="1"/>
</dbReference>
<evidence type="ECO:0000256" key="6">
    <source>
        <dbReference type="ARBA" id="ARBA00022679"/>
    </source>
</evidence>